<dbReference type="OrthoDB" id="416222at2759"/>
<dbReference type="EC" id="3.2.1.21" evidence="4"/>
<dbReference type="PRINTS" id="PR00133">
    <property type="entry name" value="GLHYDRLASE3"/>
</dbReference>
<dbReference type="Pfam" id="PF01915">
    <property type="entry name" value="Glyco_hydro_3_C"/>
    <property type="match status" value="1"/>
</dbReference>
<evidence type="ECO:0000256" key="6">
    <source>
        <dbReference type="ARBA" id="ARBA00023001"/>
    </source>
</evidence>
<dbReference type="GO" id="GO:0008422">
    <property type="term" value="F:beta-glucosidase activity"/>
    <property type="evidence" value="ECO:0007669"/>
    <property type="project" value="UniProtKB-EC"/>
</dbReference>
<feature type="region of interest" description="Disordered" evidence="10">
    <location>
        <begin position="36"/>
        <end position="90"/>
    </location>
</feature>
<dbReference type="Proteomes" id="UP000602905">
    <property type="component" value="Unassembled WGS sequence"/>
</dbReference>
<name>A0A8H7LTF8_9AGAM</name>
<keyword evidence="9" id="KW-0624">Polysaccharide degradation</keyword>
<dbReference type="GO" id="GO:0030245">
    <property type="term" value="P:cellulose catabolic process"/>
    <property type="evidence" value="ECO:0007669"/>
    <property type="project" value="UniProtKB-KW"/>
</dbReference>
<dbReference type="InterPro" id="IPR001764">
    <property type="entry name" value="Glyco_hydro_3_N"/>
</dbReference>
<evidence type="ECO:0000256" key="1">
    <source>
        <dbReference type="ARBA" id="ARBA00000448"/>
    </source>
</evidence>
<comment type="similarity">
    <text evidence="3">Belongs to the glycosyl hydrolase 3 family.</text>
</comment>
<keyword evidence="5" id="KW-0378">Hydrolase</keyword>
<dbReference type="Pfam" id="PF14310">
    <property type="entry name" value="Fn3-like"/>
    <property type="match status" value="1"/>
</dbReference>
<dbReference type="SUPFAM" id="SSF51445">
    <property type="entry name" value="(Trans)glycosidases"/>
    <property type="match status" value="1"/>
</dbReference>
<dbReference type="Gene3D" id="3.40.50.1700">
    <property type="entry name" value="Glycoside hydrolase family 3 C-terminal domain"/>
    <property type="match status" value="2"/>
</dbReference>
<dbReference type="InterPro" id="IPR036962">
    <property type="entry name" value="Glyco_hydro_3_N_sf"/>
</dbReference>
<evidence type="ECO:0000256" key="3">
    <source>
        <dbReference type="ARBA" id="ARBA00005336"/>
    </source>
</evidence>
<keyword evidence="8" id="KW-0326">Glycosidase</keyword>
<comment type="catalytic activity">
    <reaction evidence="1">
        <text>Hydrolysis of terminal, non-reducing beta-D-glucosyl residues with release of beta-D-glucose.</text>
        <dbReference type="EC" id="3.2.1.21"/>
    </reaction>
</comment>
<evidence type="ECO:0000256" key="9">
    <source>
        <dbReference type="ARBA" id="ARBA00023326"/>
    </source>
</evidence>
<keyword evidence="7" id="KW-0119">Carbohydrate metabolism</keyword>
<comment type="pathway">
    <text evidence="2">Glycan metabolism; cellulose degradation.</text>
</comment>
<protein>
    <recommendedName>
        <fullName evidence="4">beta-glucosidase</fullName>
        <ecNumber evidence="4">3.2.1.21</ecNumber>
    </recommendedName>
</protein>
<dbReference type="AlphaFoldDB" id="A0A8H7LTF8"/>
<dbReference type="InterPro" id="IPR017853">
    <property type="entry name" value="GH"/>
</dbReference>
<accession>A0A8H7LTF8</accession>
<dbReference type="PANTHER" id="PTHR42715:SF2">
    <property type="entry name" value="BETA-GLUCOSIDASE F-RELATED"/>
    <property type="match status" value="1"/>
</dbReference>
<dbReference type="InterPro" id="IPR002772">
    <property type="entry name" value="Glyco_hydro_3_C"/>
</dbReference>
<dbReference type="Gene3D" id="3.20.20.300">
    <property type="entry name" value="Glycoside hydrolase, family 3, N-terminal domain"/>
    <property type="match status" value="2"/>
</dbReference>
<dbReference type="SUPFAM" id="SSF52279">
    <property type="entry name" value="Beta-D-glucan exohydrolase, C-terminal domain"/>
    <property type="match status" value="1"/>
</dbReference>
<dbReference type="InterPro" id="IPR036881">
    <property type="entry name" value="Glyco_hydro_3_C_sf"/>
</dbReference>
<feature type="compositionally biased region" description="Polar residues" evidence="10">
    <location>
        <begin position="36"/>
        <end position="51"/>
    </location>
</feature>
<evidence type="ECO:0000313" key="12">
    <source>
        <dbReference type="EMBL" id="KAF8691858.1"/>
    </source>
</evidence>
<dbReference type="Gene3D" id="2.60.40.10">
    <property type="entry name" value="Immunoglobulins"/>
    <property type="match status" value="1"/>
</dbReference>
<feature type="compositionally biased region" description="Basic and acidic residues" evidence="10">
    <location>
        <begin position="62"/>
        <end position="85"/>
    </location>
</feature>
<dbReference type="InterPro" id="IPR013783">
    <property type="entry name" value="Ig-like_fold"/>
</dbReference>
<evidence type="ECO:0000256" key="8">
    <source>
        <dbReference type="ARBA" id="ARBA00023295"/>
    </source>
</evidence>
<gene>
    <name evidence="12" type="ORF">RHS03_08715</name>
</gene>
<proteinExistence type="inferred from homology"/>
<organism evidence="12 13">
    <name type="scientific">Rhizoctonia solani</name>
    <dbReference type="NCBI Taxonomy" id="456999"/>
    <lineage>
        <taxon>Eukaryota</taxon>
        <taxon>Fungi</taxon>
        <taxon>Dikarya</taxon>
        <taxon>Basidiomycota</taxon>
        <taxon>Agaricomycotina</taxon>
        <taxon>Agaricomycetes</taxon>
        <taxon>Cantharellales</taxon>
        <taxon>Ceratobasidiaceae</taxon>
        <taxon>Rhizoctonia</taxon>
    </lineage>
</organism>
<dbReference type="EMBL" id="JACYCD010000553">
    <property type="protein sequence ID" value="KAF8691858.1"/>
    <property type="molecule type" value="Genomic_DNA"/>
</dbReference>
<feature type="domain" description="Fibronectin type III-like" evidence="11">
    <location>
        <begin position="641"/>
        <end position="710"/>
    </location>
</feature>
<sequence>MADWSEKARPDTRYRPQTRVSRLLLGISDSTLLASTMSAPPSSFLLHTQQSPTPLPPPPDDEPPRGQWDEGPRPSEARPLSEEGRAPNCWDEINASETGLERTEATKTGHHDAVWCRVKEMAGGYVLRPLGIRFADQVTAFPAGINAGATWDRDMIRRRGEAMACKLKGKGVPVALRPMMKLGRVAAGERNWEGFGVDPYHVGEASYETIIGIQDEGVQACAKHYINNEQEHYHATSSSNVDDRTQHELYAHPFLRSVMAGAASVMCSHKQRLDHILQYATALGHMTMPGDIAFRSNDSYFGANSTAAVKNGEVTEDRVTDTTERIVAAWYLVGQDKGYPDINSDSFRLQDPINKHVDVQADHYKLVREVGAASTMLSKNVNDTLPLKKPITIAMIGSDAGPAQRGPSGYADRGGLDGTLAMGWGSGTAEFPYFISPLEAPQQRAKQDHTTIGWWPNDWDTVGAANDAANKDVTLVFVASDSGEQYITVDGNEGDRHNLTASNNILLWASRSSGLVFLNKSLLPYTTAKKPEDYSTYVVRNDPSEQPQIPYTGGLLIDYRWFGAENIEPRYESGLGLSYTTFEYSNLKVTRAEDALSKELIWWDGGVSGNKTGASIGAWLHDALFKVSFTVKNTGKVAGSEVAQLYINPPAGANEPPSVLRGFDKVNLESGESKTVQLALSRYDLSIWGAQRQGWARMNGTVGVWVDSGSRNQILKGTIE</sequence>
<evidence type="ECO:0000313" key="13">
    <source>
        <dbReference type="Proteomes" id="UP000602905"/>
    </source>
</evidence>
<evidence type="ECO:0000256" key="2">
    <source>
        <dbReference type="ARBA" id="ARBA00004987"/>
    </source>
</evidence>
<evidence type="ECO:0000256" key="7">
    <source>
        <dbReference type="ARBA" id="ARBA00023277"/>
    </source>
</evidence>
<dbReference type="PANTHER" id="PTHR42715">
    <property type="entry name" value="BETA-GLUCOSIDASE"/>
    <property type="match status" value="1"/>
</dbReference>
<evidence type="ECO:0000256" key="4">
    <source>
        <dbReference type="ARBA" id="ARBA00012744"/>
    </source>
</evidence>
<reference evidence="12" key="1">
    <citation type="submission" date="2020-09" db="EMBL/GenBank/DDBJ databases">
        <title>Comparative genome analyses of four rice-infecting Rhizoctonia solani isolates reveal extensive enrichment of homogalacturonan modification genes.</title>
        <authorList>
            <person name="Lee D.-Y."/>
            <person name="Jeon J."/>
            <person name="Kim K.-T."/>
            <person name="Cheong K."/>
            <person name="Song H."/>
            <person name="Choi G."/>
            <person name="Ko J."/>
            <person name="Opiyo S.O."/>
            <person name="Zuo S."/>
            <person name="Madhav S."/>
            <person name="Lee Y.-H."/>
            <person name="Wang G.-L."/>
        </authorList>
    </citation>
    <scope>NUCLEOTIDE SEQUENCE</scope>
    <source>
        <strain evidence="12">AG1-IA WGL</strain>
    </source>
</reference>
<feature type="non-terminal residue" evidence="12">
    <location>
        <position position="1"/>
    </location>
</feature>
<evidence type="ECO:0000256" key="10">
    <source>
        <dbReference type="SAM" id="MobiDB-lite"/>
    </source>
</evidence>
<dbReference type="InterPro" id="IPR026891">
    <property type="entry name" value="Fn3-like"/>
</dbReference>
<comment type="caution">
    <text evidence="12">The sequence shown here is derived from an EMBL/GenBank/DDBJ whole genome shotgun (WGS) entry which is preliminary data.</text>
</comment>
<dbReference type="SMART" id="SM01217">
    <property type="entry name" value="Fn3_like"/>
    <property type="match status" value="1"/>
</dbReference>
<evidence type="ECO:0000259" key="11">
    <source>
        <dbReference type="SMART" id="SM01217"/>
    </source>
</evidence>
<dbReference type="InterPro" id="IPR050288">
    <property type="entry name" value="Cellulose_deg_GH3"/>
</dbReference>
<keyword evidence="6" id="KW-0136">Cellulose degradation</keyword>
<evidence type="ECO:0000256" key="5">
    <source>
        <dbReference type="ARBA" id="ARBA00022801"/>
    </source>
</evidence>
<dbReference type="Pfam" id="PF00933">
    <property type="entry name" value="Glyco_hydro_3"/>
    <property type="match status" value="1"/>
</dbReference>